<keyword evidence="6" id="KW-1185">Reference proteome</keyword>
<evidence type="ECO:0000256" key="1">
    <source>
        <dbReference type="ARBA" id="ARBA00022786"/>
    </source>
</evidence>
<keyword evidence="1" id="KW-0833">Ubl conjugation pathway</keyword>
<evidence type="ECO:0000313" key="5">
    <source>
        <dbReference type="EMBL" id="KAK9045779.1"/>
    </source>
</evidence>
<evidence type="ECO:0000256" key="3">
    <source>
        <dbReference type="SAM" id="MobiDB-lite"/>
    </source>
</evidence>
<evidence type="ECO:0000256" key="2">
    <source>
        <dbReference type="ARBA" id="ARBA00022801"/>
    </source>
</evidence>
<feature type="domain" description="DUF629" evidence="4">
    <location>
        <begin position="37"/>
        <end position="146"/>
    </location>
</feature>
<dbReference type="PANTHER" id="PTHR22975">
    <property type="entry name" value="UBIQUITIN SPECIFIC PROTEINASE"/>
    <property type="match status" value="1"/>
</dbReference>
<accession>A0ABR2U818</accession>
<dbReference type="EMBL" id="JBBPBN010000001">
    <property type="protein sequence ID" value="KAK9045779.1"/>
    <property type="molecule type" value="Genomic_DNA"/>
</dbReference>
<dbReference type="InterPro" id="IPR006865">
    <property type="entry name" value="DUF629"/>
</dbReference>
<name>A0ABR2U818_9ROSI</name>
<gene>
    <name evidence="5" type="ORF">V6N11_051687</name>
</gene>
<comment type="caution">
    <text evidence="5">The sequence shown here is derived from an EMBL/GenBank/DDBJ whole genome shotgun (WGS) entry which is preliminary data.</text>
</comment>
<feature type="region of interest" description="Disordered" evidence="3">
    <location>
        <begin position="1"/>
        <end position="32"/>
    </location>
</feature>
<dbReference type="Proteomes" id="UP001396334">
    <property type="component" value="Unassembled WGS sequence"/>
</dbReference>
<sequence>MRIRNSQNHPQRPLSPPPSPPPSNPSFNQPLPPQHVMKKDLLRIRISDLKAYFGLLKDGLASEVLLEALAFAEVNKTWKFWVCCRCSEKFVDSESHMQNVVQEYMGNLIPKMQSILPQSVDNEWIEMLLNCSWDPLDISAVVKMIGN</sequence>
<dbReference type="PANTHER" id="PTHR22975:SF9">
    <property type="entry name" value="ECHINUS SPLICE FORM 3"/>
    <property type="match status" value="1"/>
</dbReference>
<dbReference type="Pfam" id="PF04780">
    <property type="entry name" value="DUF629"/>
    <property type="match status" value="1"/>
</dbReference>
<organism evidence="5 6">
    <name type="scientific">Hibiscus sabdariffa</name>
    <name type="common">roselle</name>
    <dbReference type="NCBI Taxonomy" id="183260"/>
    <lineage>
        <taxon>Eukaryota</taxon>
        <taxon>Viridiplantae</taxon>
        <taxon>Streptophyta</taxon>
        <taxon>Embryophyta</taxon>
        <taxon>Tracheophyta</taxon>
        <taxon>Spermatophyta</taxon>
        <taxon>Magnoliopsida</taxon>
        <taxon>eudicotyledons</taxon>
        <taxon>Gunneridae</taxon>
        <taxon>Pentapetalae</taxon>
        <taxon>rosids</taxon>
        <taxon>malvids</taxon>
        <taxon>Malvales</taxon>
        <taxon>Malvaceae</taxon>
        <taxon>Malvoideae</taxon>
        <taxon>Hibiscus</taxon>
    </lineage>
</organism>
<dbReference type="InterPro" id="IPR052398">
    <property type="entry name" value="Ubiquitin_hydrolase_53/54"/>
</dbReference>
<reference evidence="5 6" key="1">
    <citation type="journal article" date="2024" name="G3 (Bethesda)">
        <title>Genome assembly of Hibiscus sabdariffa L. provides insights into metabolisms of medicinal natural products.</title>
        <authorList>
            <person name="Kim T."/>
        </authorList>
    </citation>
    <scope>NUCLEOTIDE SEQUENCE [LARGE SCALE GENOMIC DNA]</scope>
    <source>
        <strain evidence="5">TK-2024</strain>
        <tissue evidence="5">Old leaves</tissue>
    </source>
</reference>
<keyword evidence="2" id="KW-0378">Hydrolase</keyword>
<feature type="compositionally biased region" description="Pro residues" evidence="3">
    <location>
        <begin position="13"/>
        <end position="24"/>
    </location>
</feature>
<proteinExistence type="predicted"/>
<protein>
    <recommendedName>
        <fullName evidence="4">DUF629 domain-containing protein</fullName>
    </recommendedName>
</protein>
<evidence type="ECO:0000313" key="6">
    <source>
        <dbReference type="Proteomes" id="UP001396334"/>
    </source>
</evidence>
<evidence type="ECO:0000259" key="4">
    <source>
        <dbReference type="Pfam" id="PF04780"/>
    </source>
</evidence>